<evidence type="ECO:0000256" key="2">
    <source>
        <dbReference type="SAM" id="MobiDB-lite"/>
    </source>
</evidence>
<protein>
    <submittedName>
        <fullName evidence="3">Uncharacterized protein</fullName>
    </submittedName>
</protein>
<name>A0A0F9T8T2_9ZZZZ</name>
<feature type="region of interest" description="Disordered" evidence="2">
    <location>
        <begin position="63"/>
        <end position="100"/>
    </location>
</feature>
<keyword evidence="1" id="KW-0175">Coiled coil</keyword>
<comment type="caution">
    <text evidence="3">The sequence shown here is derived from an EMBL/GenBank/DDBJ whole genome shotgun (WGS) entry which is preliminary data.</text>
</comment>
<proteinExistence type="predicted"/>
<dbReference type="EMBL" id="LAZR01001393">
    <property type="protein sequence ID" value="KKN45371.1"/>
    <property type="molecule type" value="Genomic_DNA"/>
</dbReference>
<accession>A0A0F9T8T2</accession>
<evidence type="ECO:0000256" key="1">
    <source>
        <dbReference type="SAM" id="Coils"/>
    </source>
</evidence>
<reference evidence="3" key="1">
    <citation type="journal article" date="2015" name="Nature">
        <title>Complex archaea that bridge the gap between prokaryotes and eukaryotes.</title>
        <authorList>
            <person name="Spang A."/>
            <person name="Saw J.H."/>
            <person name="Jorgensen S.L."/>
            <person name="Zaremba-Niedzwiedzka K."/>
            <person name="Martijn J."/>
            <person name="Lind A.E."/>
            <person name="van Eijk R."/>
            <person name="Schleper C."/>
            <person name="Guy L."/>
            <person name="Ettema T.J."/>
        </authorList>
    </citation>
    <scope>NUCLEOTIDE SEQUENCE</scope>
</reference>
<organism evidence="3">
    <name type="scientific">marine sediment metagenome</name>
    <dbReference type="NCBI Taxonomy" id="412755"/>
    <lineage>
        <taxon>unclassified sequences</taxon>
        <taxon>metagenomes</taxon>
        <taxon>ecological metagenomes</taxon>
    </lineage>
</organism>
<dbReference type="AlphaFoldDB" id="A0A0F9T8T2"/>
<feature type="coiled-coil region" evidence="1">
    <location>
        <begin position="1"/>
        <end position="28"/>
    </location>
</feature>
<gene>
    <name evidence="3" type="ORF">LCGC14_0683570</name>
</gene>
<evidence type="ECO:0000313" key="3">
    <source>
        <dbReference type="EMBL" id="KKN45371.1"/>
    </source>
</evidence>
<sequence>MDKSERRLVELEESNEIEDAEFDNLSRRARRKMLEERMGKEEVARQIADGMLGLGRKGIEKGIEKVRSTSRSEMTRRAGIGGGSILREYNDPFSPKWRNR</sequence>